<name>A0AAN5ICW6_9BILA</name>
<reference evidence="2" key="1">
    <citation type="submission" date="2022-10" db="EMBL/GenBank/DDBJ databases">
        <title>Genome assembly of Pristionchus species.</title>
        <authorList>
            <person name="Yoshida K."/>
            <person name="Sommer R.J."/>
        </authorList>
    </citation>
    <scope>NUCLEOTIDE SEQUENCE [LARGE SCALE GENOMIC DNA]</scope>
    <source>
        <strain evidence="2">RS5460</strain>
    </source>
</reference>
<comment type="caution">
    <text evidence="1">The sequence shown here is derived from an EMBL/GenBank/DDBJ whole genome shotgun (WGS) entry which is preliminary data.</text>
</comment>
<dbReference type="Proteomes" id="UP001328107">
    <property type="component" value="Unassembled WGS sequence"/>
</dbReference>
<evidence type="ECO:0000313" key="2">
    <source>
        <dbReference type="Proteomes" id="UP001328107"/>
    </source>
</evidence>
<feature type="non-terminal residue" evidence="1">
    <location>
        <position position="84"/>
    </location>
</feature>
<protein>
    <submittedName>
        <fullName evidence="1">Uncharacterized protein</fullName>
    </submittedName>
</protein>
<feature type="non-terminal residue" evidence="1">
    <location>
        <position position="1"/>
    </location>
</feature>
<organism evidence="1 2">
    <name type="scientific">Pristionchus mayeri</name>
    <dbReference type="NCBI Taxonomy" id="1317129"/>
    <lineage>
        <taxon>Eukaryota</taxon>
        <taxon>Metazoa</taxon>
        <taxon>Ecdysozoa</taxon>
        <taxon>Nematoda</taxon>
        <taxon>Chromadorea</taxon>
        <taxon>Rhabditida</taxon>
        <taxon>Rhabditina</taxon>
        <taxon>Diplogasteromorpha</taxon>
        <taxon>Diplogasteroidea</taxon>
        <taxon>Neodiplogasteridae</taxon>
        <taxon>Pristionchus</taxon>
    </lineage>
</organism>
<evidence type="ECO:0000313" key="1">
    <source>
        <dbReference type="EMBL" id="GMR59969.1"/>
    </source>
</evidence>
<proteinExistence type="predicted"/>
<sequence length="84" mass="9357">EAHILLHDESPEVIDSSLDWSLCSNEVIDEWLSSDEIGVNVIPWLPIIQFDTSGVDAENTLVSVLRGVRFVSCDKEGYDVVPQD</sequence>
<keyword evidence="2" id="KW-1185">Reference proteome</keyword>
<dbReference type="AlphaFoldDB" id="A0AAN5ICW6"/>
<accession>A0AAN5ICW6</accession>
<dbReference type="EMBL" id="BTRK01000006">
    <property type="protein sequence ID" value="GMR59969.1"/>
    <property type="molecule type" value="Genomic_DNA"/>
</dbReference>
<gene>
    <name evidence="1" type="ORF">PMAYCL1PPCAC_30164</name>
</gene>